<comment type="caution">
    <text evidence="1">The sequence shown here is derived from an EMBL/GenBank/DDBJ whole genome shotgun (WGS) entry which is preliminary data.</text>
</comment>
<gene>
    <name evidence="1" type="ORF">A3B40_02500</name>
</gene>
<protein>
    <submittedName>
        <fullName evidence="1">Uncharacterized protein</fullName>
    </submittedName>
</protein>
<accession>A0A1F7IMS4</accession>
<evidence type="ECO:0000313" key="2">
    <source>
        <dbReference type="Proteomes" id="UP000178040"/>
    </source>
</evidence>
<dbReference type="AlphaFoldDB" id="A0A1F7IMS4"/>
<name>A0A1F7IMS4_9BACT</name>
<reference evidence="1 2" key="1">
    <citation type="journal article" date="2016" name="Nat. Commun.">
        <title>Thousands of microbial genomes shed light on interconnected biogeochemical processes in an aquifer system.</title>
        <authorList>
            <person name="Anantharaman K."/>
            <person name="Brown C.T."/>
            <person name="Hug L.A."/>
            <person name="Sharon I."/>
            <person name="Castelle C.J."/>
            <person name="Probst A.J."/>
            <person name="Thomas B.C."/>
            <person name="Singh A."/>
            <person name="Wilkins M.J."/>
            <person name="Karaoz U."/>
            <person name="Brodie E.L."/>
            <person name="Williams K.H."/>
            <person name="Hubbard S.S."/>
            <person name="Banfield J.F."/>
        </authorList>
    </citation>
    <scope>NUCLEOTIDE SEQUENCE [LARGE SCALE GENOMIC DNA]</scope>
</reference>
<evidence type="ECO:0000313" key="1">
    <source>
        <dbReference type="EMBL" id="OGK44665.1"/>
    </source>
</evidence>
<dbReference type="Proteomes" id="UP000178040">
    <property type="component" value="Unassembled WGS sequence"/>
</dbReference>
<dbReference type="EMBL" id="MGAI01000024">
    <property type="protein sequence ID" value="OGK44665.1"/>
    <property type="molecule type" value="Genomic_DNA"/>
</dbReference>
<proteinExistence type="predicted"/>
<sequence>MLLEKRIWQKQLRLPTGLSETDLYHPETPEFWQNAYYYPEVETVLTQQLPKLLRSSVEVQNALATCFLRINLMPANPRNIGNILRSRELLSPSSIYSIFKGSMTDYILEQIGVVPYQPQSFQAYLAYLGKQPEIERKLGGLSLEMKTIAWWSFWLTFDTVIKTSQNGSLRAQTAELNKKEAVDFMQEKLGLRPPKIIS</sequence>
<organism evidence="1 2">
    <name type="scientific">Candidatus Roizmanbacteria bacterium RIFCSPLOWO2_01_FULL_37_16</name>
    <dbReference type="NCBI Taxonomy" id="1802058"/>
    <lineage>
        <taxon>Bacteria</taxon>
        <taxon>Candidatus Roizmaniibacteriota</taxon>
    </lineage>
</organism>